<keyword evidence="1" id="KW-0496">Mitochondrion</keyword>
<reference evidence="1" key="1">
    <citation type="journal article" date="2017" name="DNA Res.">
        <title>The evolutionary history of Saccharomyces species inferred from completed mitochondrial genomes and revision in the 'yeast mitochondrial genetic code'.</title>
        <authorList>
            <person name="Sulo P."/>
            <person name="Szaboova D."/>
            <person name="Bielik P."/>
            <person name="Polakova S."/>
            <person name="Soltys K."/>
            <person name="Jatzova K."/>
            <person name="Szemes T."/>
        </authorList>
    </citation>
    <scope>NUCLEOTIDE SEQUENCE</scope>
    <source>
        <strain evidence="1">NRRL Y-27171</strain>
    </source>
</reference>
<dbReference type="Gene3D" id="3.40.1440.10">
    <property type="entry name" value="GIY-YIG endonuclease"/>
    <property type="match status" value="1"/>
</dbReference>
<dbReference type="SUPFAM" id="SSF82771">
    <property type="entry name" value="GIY-YIG endonuclease"/>
    <property type="match status" value="1"/>
</dbReference>
<dbReference type="RefSeq" id="YP_009310857.1">
    <property type="nucleotide sequence ID" value="NC_031515.1"/>
</dbReference>
<gene>
    <name evidence="1" type="primary">cob-I1 RF</name>
</gene>
<proteinExistence type="predicted"/>
<geneLocation type="mitochondrion" evidence="1"/>
<accession>A0A1D8GYV1</accession>
<dbReference type="InterPro" id="IPR035901">
    <property type="entry name" value="GIY-YIG_endonuc_sf"/>
</dbReference>
<evidence type="ECO:0008006" key="2">
    <source>
        <dbReference type="Google" id="ProtNLM"/>
    </source>
</evidence>
<name>A0A1D8GYV1_SACPS</name>
<sequence length="177" mass="21337">KYWVNLECPNKKEEIMNYLMKKQGIYYIGNMMTNKFYIGSAGYNNMYDRFNNHLYRLRGSSNIALDVKKYGLNTFVYDMKKMYDNESIDRYILYSIEQIYLYTKLPTYNSGNLKNFSLSKFDTLDTITNKLKYAITNNIYGIYLDKYMAMDKSNMMKYMNKHNNIYYNNLNNDYKTL</sequence>
<evidence type="ECO:0000313" key="1">
    <source>
        <dbReference type="EMBL" id="AOT85251.1"/>
    </source>
</evidence>
<dbReference type="AlphaFoldDB" id="A0A1D8GYV1"/>
<dbReference type="EMBL" id="KX657750">
    <property type="protein sequence ID" value="AOT85251.1"/>
    <property type="molecule type" value="Genomic_DNA"/>
</dbReference>
<protein>
    <recommendedName>
        <fullName evidence="2">GIY-YIG domain-containing protein</fullName>
    </recommendedName>
</protein>
<feature type="non-terminal residue" evidence="1">
    <location>
        <position position="1"/>
    </location>
</feature>
<organism evidence="1">
    <name type="scientific">Saccharomyces pastorianus</name>
    <name type="common">Lager yeast</name>
    <name type="synonym">Saccharomyces cerevisiae x Saccharomyces eubayanus</name>
    <dbReference type="NCBI Taxonomy" id="27292"/>
    <lineage>
        <taxon>Eukaryota</taxon>
        <taxon>Fungi</taxon>
        <taxon>Dikarya</taxon>
        <taxon>Ascomycota</taxon>
        <taxon>Saccharomycotina</taxon>
        <taxon>Saccharomycetes</taxon>
        <taxon>Saccharomycetales</taxon>
        <taxon>Saccharomycetaceae</taxon>
        <taxon>Saccharomyces</taxon>
    </lineage>
</organism>